<dbReference type="PROSITE" id="PS52038">
    <property type="entry name" value="TOPO_IB_2"/>
    <property type="match status" value="1"/>
</dbReference>
<evidence type="ECO:0000313" key="10">
    <source>
        <dbReference type="Proteomes" id="UP000611723"/>
    </source>
</evidence>
<dbReference type="Gene3D" id="3.90.15.10">
    <property type="entry name" value="Topoisomerase I, Chain A, domain 3"/>
    <property type="match status" value="1"/>
</dbReference>
<keyword evidence="6" id="KW-0413">Isomerase</keyword>
<keyword evidence="10" id="KW-1185">Reference proteome</keyword>
<keyword evidence="5" id="KW-0238">DNA-binding</keyword>
<evidence type="ECO:0000256" key="2">
    <source>
        <dbReference type="ARBA" id="ARBA00006645"/>
    </source>
</evidence>
<dbReference type="PRINTS" id="PR00416">
    <property type="entry name" value="EUTPISMRASEI"/>
</dbReference>
<dbReference type="GO" id="GO:0006265">
    <property type="term" value="P:DNA topological change"/>
    <property type="evidence" value="ECO:0007669"/>
    <property type="project" value="InterPro"/>
</dbReference>
<reference evidence="9" key="1">
    <citation type="submission" date="2021-01" db="EMBL/GenBank/DDBJ databases">
        <title>Marivirga aurantiaca sp. nov., isolated from intertidal surface sediments.</title>
        <authorList>
            <person name="Zhang M."/>
        </authorList>
    </citation>
    <scope>NUCLEOTIDE SEQUENCE</scope>
    <source>
        <strain evidence="9">S37H4</strain>
    </source>
</reference>
<dbReference type="GO" id="GO:0003677">
    <property type="term" value="F:DNA binding"/>
    <property type="evidence" value="ECO:0007669"/>
    <property type="project" value="UniProtKB-KW"/>
</dbReference>
<dbReference type="Pfam" id="PF01028">
    <property type="entry name" value="Topoisom_I"/>
    <property type="match status" value="1"/>
</dbReference>
<evidence type="ECO:0000259" key="8">
    <source>
        <dbReference type="Pfam" id="PF21338"/>
    </source>
</evidence>
<comment type="similarity">
    <text evidence="2">Belongs to the type IB topoisomerase family.</text>
</comment>
<organism evidence="9 10">
    <name type="scientific">Marivirga aurantiaca</name>
    <dbReference type="NCBI Taxonomy" id="2802615"/>
    <lineage>
        <taxon>Bacteria</taxon>
        <taxon>Pseudomonadati</taxon>
        <taxon>Bacteroidota</taxon>
        <taxon>Cytophagia</taxon>
        <taxon>Cytophagales</taxon>
        <taxon>Marivirgaceae</taxon>
        <taxon>Marivirga</taxon>
    </lineage>
</organism>
<evidence type="ECO:0000256" key="6">
    <source>
        <dbReference type="ARBA" id="ARBA00023235"/>
    </source>
</evidence>
<dbReference type="InterPro" id="IPR011010">
    <property type="entry name" value="DNA_brk_join_enz"/>
</dbReference>
<dbReference type="Proteomes" id="UP000611723">
    <property type="component" value="Unassembled WGS sequence"/>
</dbReference>
<protein>
    <recommendedName>
        <fullName evidence="3">DNA topoisomerase</fullName>
        <ecNumber evidence="3">5.6.2.1</ecNumber>
    </recommendedName>
</protein>
<dbReference type="InterPro" id="IPR049331">
    <property type="entry name" value="Top1B_N_bact"/>
</dbReference>
<sequence length="330" mass="38214">MKLKKIDDSSLVIERKRRGRGFAYFDASGKKISSPEQLRRLKKIVIPPMWSEVKICELDEGHIQAIGRDAKGRKQYIYHSEWERRQQEMKFSRMIEFGKLLPKVRKQCEKDLGKRGWKREKVIALMVSLLDEYGIRVGNSYYAKQNQSYGLTTLRKKHLKSDGRKLQFNFNGKSGQEQSVTIEDDALVKHIQKAVELPGYEIFRYMDDAGKTRTVDSQEVNEYIYNILGDDFSSKDFRTWAGSRLALELYPVAVEQKETSSRKKIENILIRLVADELGNTPSVCRTYYVHPKIAERIETGSVPVRNPYKDSSLSYGLTAEEKLLLSLLEE</sequence>
<dbReference type="GO" id="GO:0003917">
    <property type="term" value="F:DNA topoisomerase type I (single strand cut, ATP-independent) activity"/>
    <property type="evidence" value="ECO:0007669"/>
    <property type="project" value="UniProtKB-EC"/>
</dbReference>
<dbReference type="SUPFAM" id="SSF56349">
    <property type="entry name" value="DNA breaking-rejoining enzymes"/>
    <property type="match status" value="1"/>
</dbReference>
<dbReference type="Pfam" id="PF21338">
    <property type="entry name" value="Top1B_N_bact"/>
    <property type="match status" value="1"/>
</dbReference>
<dbReference type="SUPFAM" id="SSF55869">
    <property type="entry name" value="DNA topoisomerase I domain"/>
    <property type="match status" value="1"/>
</dbReference>
<proteinExistence type="inferred from homology"/>
<accession>A0A934WZ18</accession>
<comment type="catalytic activity">
    <reaction evidence="1">
        <text>ATP-independent breakage of single-stranded DNA, followed by passage and rejoining.</text>
        <dbReference type="EC" id="5.6.2.1"/>
    </reaction>
</comment>
<evidence type="ECO:0000256" key="4">
    <source>
        <dbReference type="ARBA" id="ARBA00023029"/>
    </source>
</evidence>
<dbReference type="InterPro" id="IPR014711">
    <property type="entry name" value="TopoI_cat_a-hlx-sub_euk"/>
</dbReference>
<dbReference type="Gene3D" id="3.30.66.10">
    <property type="entry name" value="DNA topoisomerase I domain"/>
    <property type="match status" value="1"/>
</dbReference>
<keyword evidence="4" id="KW-0799">Topoisomerase</keyword>
<dbReference type="Gene3D" id="1.10.132.120">
    <property type="match status" value="1"/>
</dbReference>
<dbReference type="InterPro" id="IPR013500">
    <property type="entry name" value="TopoI_cat_euk"/>
</dbReference>
<evidence type="ECO:0000256" key="5">
    <source>
        <dbReference type="ARBA" id="ARBA00023125"/>
    </source>
</evidence>
<feature type="domain" description="DNA topoisomerase I catalytic core eukaryotic-type" evidence="7">
    <location>
        <begin position="81"/>
        <end position="297"/>
    </location>
</feature>
<dbReference type="EC" id="5.6.2.1" evidence="3"/>
<evidence type="ECO:0000259" key="7">
    <source>
        <dbReference type="Pfam" id="PF01028"/>
    </source>
</evidence>
<comment type="caution">
    <text evidence="9">The sequence shown here is derived from an EMBL/GenBank/DDBJ whole genome shotgun (WGS) entry which is preliminary data.</text>
</comment>
<feature type="domain" description="DNA topoisomerase IB N-terminal" evidence="8">
    <location>
        <begin position="21"/>
        <end position="69"/>
    </location>
</feature>
<dbReference type="EMBL" id="JAEQBW010000004">
    <property type="protein sequence ID" value="MBK6265477.1"/>
    <property type="molecule type" value="Genomic_DNA"/>
</dbReference>
<gene>
    <name evidence="9" type="ORF">JKA74_10550</name>
</gene>
<dbReference type="InterPro" id="IPR035447">
    <property type="entry name" value="DNA_topo_I_N_sf"/>
</dbReference>
<evidence type="ECO:0000256" key="3">
    <source>
        <dbReference type="ARBA" id="ARBA00012891"/>
    </source>
</evidence>
<evidence type="ECO:0000256" key="1">
    <source>
        <dbReference type="ARBA" id="ARBA00000213"/>
    </source>
</evidence>
<dbReference type="InterPro" id="IPR001631">
    <property type="entry name" value="TopoI"/>
</dbReference>
<evidence type="ECO:0000313" key="9">
    <source>
        <dbReference type="EMBL" id="MBK6265477.1"/>
    </source>
</evidence>
<name>A0A934WZ18_9BACT</name>
<dbReference type="AlphaFoldDB" id="A0A934WZ18"/>